<evidence type="ECO:0000256" key="5">
    <source>
        <dbReference type="ARBA" id="ARBA00032024"/>
    </source>
</evidence>
<dbReference type="Pfam" id="PF08546">
    <property type="entry name" value="ApbA_C"/>
    <property type="match status" value="1"/>
</dbReference>
<keyword evidence="10" id="KW-1185">Reference proteome</keyword>
<dbReference type="Proteomes" id="UP000562027">
    <property type="component" value="Unassembled WGS sequence"/>
</dbReference>
<comment type="catalytic activity">
    <reaction evidence="6">
        <text>(R)-pantoate + NADP(+) = 2-dehydropantoate + NADPH + H(+)</text>
        <dbReference type="Rhea" id="RHEA:16233"/>
        <dbReference type="ChEBI" id="CHEBI:11561"/>
        <dbReference type="ChEBI" id="CHEBI:15378"/>
        <dbReference type="ChEBI" id="CHEBI:15980"/>
        <dbReference type="ChEBI" id="CHEBI:57783"/>
        <dbReference type="ChEBI" id="CHEBI:58349"/>
        <dbReference type="EC" id="1.1.1.169"/>
    </reaction>
</comment>
<keyword evidence="4" id="KW-0566">Pantothenate biosynthesis</keyword>
<evidence type="ECO:0000259" key="8">
    <source>
        <dbReference type="Pfam" id="PF08546"/>
    </source>
</evidence>
<evidence type="ECO:0000259" key="7">
    <source>
        <dbReference type="Pfam" id="PF02558"/>
    </source>
</evidence>
<evidence type="ECO:0000256" key="2">
    <source>
        <dbReference type="ARBA" id="ARBA00013014"/>
    </source>
</evidence>
<evidence type="ECO:0000256" key="1">
    <source>
        <dbReference type="ARBA" id="ARBA00004994"/>
    </source>
</evidence>
<dbReference type="InterPro" id="IPR008927">
    <property type="entry name" value="6-PGluconate_DH-like_C_sf"/>
</dbReference>
<dbReference type="Gene3D" id="3.40.50.720">
    <property type="entry name" value="NAD(P)-binding Rossmann-like Domain"/>
    <property type="match status" value="1"/>
</dbReference>
<evidence type="ECO:0000313" key="9">
    <source>
        <dbReference type="EMBL" id="MBB4842952.1"/>
    </source>
</evidence>
<dbReference type="UniPathway" id="UPA00028">
    <property type="reaction ID" value="UER00004"/>
</dbReference>
<dbReference type="InterPro" id="IPR051402">
    <property type="entry name" value="KPR-Related"/>
</dbReference>
<dbReference type="SUPFAM" id="SSF51735">
    <property type="entry name" value="NAD(P)-binding Rossmann-fold domains"/>
    <property type="match status" value="1"/>
</dbReference>
<dbReference type="EMBL" id="JACHLP010000002">
    <property type="protein sequence ID" value="MBB4842952.1"/>
    <property type="molecule type" value="Genomic_DNA"/>
</dbReference>
<protein>
    <recommendedName>
        <fullName evidence="3">2-dehydropantoate 2-reductase</fullName>
        <ecNumber evidence="2">1.1.1.169</ecNumber>
    </recommendedName>
    <alternativeName>
        <fullName evidence="5">Ketopantoate reductase</fullName>
    </alternativeName>
</protein>
<dbReference type="NCBIfam" id="NF005089">
    <property type="entry name" value="PRK06522.1-4"/>
    <property type="match status" value="1"/>
</dbReference>
<organism evidence="9 10">
    <name type="scientific">Roseateles oligotrophus</name>
    <dbReference type="NCBI Taxonomy" id="1769250"/>
    <lineage>
        <taxon>Bacteria</taxon>
        <taxon>Pseudomonadati</taxon>
        <taxon>Pseudomonadota</taxon>
        <taxon>Betaproteobacteria</taxon>
        <taxon>Burkholderiales</taxon>
        <taxon>Sphaerotilaceae</taxon>
        <taxon>Roseateles</taxon>
    </lineage>
</organism>
<dbReference type="InterPro" id="IPR013328">
    <property type="entry name" value="6PGD_dom2"/>
</dbReference>
<dbReference type="PANTHER" id="PTHR21708">
    <property type="entry name" value="PROBABLE 2-DEHYDROPANTOATE 2-REDUCTASE"/>
    <property type="match status" value="1"/>
</dbReference>
<dbReference type="GO" id="GO:0005737">
    <property type="term" value="C:cytoplasm"/>
    <property type="evidence" value="ECO:0007669"/>
    <property type="project" value="TreeGrafter"/>
</dbReference>
<keyword evidence="9" id="KW-0560">Oxidoreductase</keyword>
<evidence type="ECO:0000313" key="10">
    <source>
        <dbReference type="Proteomes" id="UP000562027"/>
    </source>
</evidence>
<dbReference type="Pfam" id="PF02558">
    <property type="entry name" value="ApbA"/>
    <property type="match status" value="1"/>
</dbReference>
<dbReference type="InterPro" id="IPR013332">
    <property type="entry name" value="KPR_N"/>
</dbReference>
<dbReference type="GO" id="GO:0008677">
    <property type="term" value="F:2-dehydropantoate 2-reductase activity"/>
    <property type="evidence" value="ECO:0007669"/>
    <property type="project" value="UniProtKB-EC"/>
</dbReference>
<proteinExistence type="predicted"/>
<gene>
    <name evidence="9" type="ORF">HNP55_001467</name>
</gene>
<feature type="domain" description="Ketopantoate reductase C-terminal" evidence="8">
    <location>
        <begin position="201"/>
        <end position="321"/>
    </location>
</feature>
<sequence>MKICIVGAGAIGGWFGAFLASRLGEDLVLSVLARGATLAALRAQGLRMETGAERLTVRPQRLSADPAELGQQDLIILAVKGPSLAAVAPAVKAMMGPETRVLVAMNGVPWWFFEGLGGELEGTHLDSVDPGGAVAALIPAEQVIGCVVHASCATPEPGLVRHVMGMGLIIGAPAGGRPEPVVRLAELLGRAGFKVGVSERIQRDIWYKLWGNMTTNPMSALTGATCDRILDDELVRGLMTRIMLEAAEIGARMGCAIDQTPEQRHAITRSLGAFKTSMLQDLEAGRPLEYGALIGAAREIGQKLGMETPFTDALLGLVRLMAQSRGLNPAA</sequence>
<dbReference type="RefSeq" id="WP_184297716.1">
    <property type="nucleotide sequence ID" value="NZ_JACHLP010000002.1"/>
</dbReference>
<dbReference type="SUPFAM" id="SSF48179">
    <property type="entry name" value="6-phosphogluconate dehydrogenase C-terminal domain-like"/>
    <property type="match status" value="1"/>
</dbReference>
<dbReference type="InterPro" id="IPR036291">
    <property type="entry name" value="NAD(P)-bd_dom_sf"/>
</dbReference>
<dbReference type="InterPro" id="IPR013752">
    <property type="entry name" value="KPA_reductase"/>
</dbReference>
<evidence type="ECO:0000256" key="6">
    <source>
        <dbReference type="ARBA" id="ARBA00048793"/>
    </source>
</evidence>
<reference evidence="9 10" key="1">
    <citation type="submission" date="2020-08" db="EMBL/GenBank/DDBJ databases">
        <title>Functional genomics of gut bacteria from endangered species of beetles.</title>
        <authorList>
            <person name="Carlos-Shanley C."/>
        </authorList>
    </citation>
    <scope>NUCLEOTIDE SEQUENCE [LARGE SCALE GENOMIC DNA]</scope>
    <source>
        <strain evidence="9 10">S00239</strain>
    </source>
</reference>
<dbReference type="FunFam" id="1.10.1040.10:FF:000017">
    <property type="entry name" value="2-dehydropantoate 2-reductase"/>
    <property type="match status" value="1"/>
</dbReference>
<accession>A0A840L8F5</accession>
<name>A0A840L8F5_9BURK</name>
<dbReference type="AlphaFoldDB" id="A0A840L8F5"/>
<dbReference type="EC" id="1.1.1.169" evidence="2"/>
<dbReference type="GO" id="GO:0015940">
    <property type="term" value="P:pantothenate biosynthetic process"/>
    <property type="evidence" value="ECO:0007669"/>
    <property type="project" value="UniProtKB-UniPathway"/>
</dbReference>
<comment type="pathway">
    <text evidence="1">Cofactor biosynthesis; (R)-pantothenate biosynthesis; (R)-pantoate from 3-methyl-2-oxobutanoate: step 2/2.</text>
</comment>
<feature type="domain" description="Ketopantoate reductase N-terminal" evidence="7">
    <location>
        <begin position="3"/>
        <end position="172"/>
    </location>
</feature>
<evidence type="ECO:0000256" key="3">
    <source>
        <dbReference type="ARBA" id="ARBA00019465"/>
    </source>
</evidence>
<dbReference type="PANTHER" id="PTHR21708:SF45">
    <property type="entry name" value="2-DEHYDROPANTOATE 2-REDUCTASE"/>
    <property type="match status" value="1"/>
</dbReference>
<comment type="caution">
    <text evidence="9">The sequence shown here is derived from an EMBL/GenBank/DDBJ whole genome shotgun (WGS) entry which is preliminary data.</text>
</comment>
<dbReference type="Gene3D" id="1.10.1040.10">
    <property type="entry name" value="N-(1-d-carboxylethyl)-l-norvaline Dehydrogenase, domain 2"/>
    <property type="match status" value="1"/>
</dbReference>
<evidence type="ECO:0000256" key="4">
    <source>
        <dbReference type="ARBA" id="ARBA00022655"/>
    </source>
</evidence>